<feature type="region of interest" description="Disordered" evidence="4">
    <location>
        <begin position="725"/>
        <end position="745"/>
    </location>
</feature>
<accession>A0A0A1TQV9</accession>
<feature type="domain" description="Helicase ATP-binding" evidence="5">
    <location>
        <begin position="361"/>
        <end position="547"/>
    </location>
</feature>
<sequence length="955" mass="106235">MSGSSTPKRHLSEFADVQYALGAKRNRHNAYSSPSEGLLPLPRSPYTNASIASTQELNEPQERSRINNAELNVTSESQSTAREAHASQEQICFGMLKGIEIQLGFMSQAFPAALETVQSGDDIFACLELVFNYSRCDIQTKDGTHVATINTKFHVSIRRACFTDDVEYKALVLLSDIKQQAANTTAQRIRTRAPRQCCHTNIHIFGSRQIAAKVGRQLSRERLFLQHPSPVLHGATYNNPQYLTLIGGALPNGALLPSLSNVTLTDESTDCPTPETNGKPAPFELPDLISVMNELPEHEYLENVAIDDRIITPLYSHQLAAVAFITHRESRSITKPRSLWSNGSSDSDSRSYRHKITGIRDELPRDIPGGILADDMGLGKTLTMIAAIMSTLPHAERFASEVPRQRDSSSFAPLISVKTTLVVVPSALLLDGWLEEINKRVLSGSLQVYKYYSLNRRLPISSTFPYHIILTTYQVLAAEHARGGGALRQFHWYRIILDEAHSIRNSTTKMFKAITALSANIRWCISGTPVQNSLLDLLSLVKFLQLPLLSDSFTFHKHISGSPIKGTKFRSPNYDNLRMLLGSICLRRSISTIIAAEEISYVTHRPRLSSIEQQYYDKIAIVCQELTLAAINSPRRKHRVQSLFTAILMLRIFCNTGLTSTLTLENLAKQCLPDESLSLQLLTGVAVCMECKGEMSSQRTTYTAEKDHILHRFLCHRCLPRTVAPSPDGTPHGAQSTESNQDGGPIQEAEHTMELDTSQNSFPYQHGSPYPSKLLVLLGDIKKYYQQDKSIVFSFWKRSLHLVGRLFQEEDVSYSLIDGDVETTRRKKILEQFHADPSVRVLLITLGTGAVGLNNLTVASRIHILEPQWNPAAESQAIGRVVRIGQKVRVSVIRYVVHDSIEVAVESRQLKKAMLAVNGGLQSSRQDVTANEIRAGGLAQLMEIFKSTTSTVNKS</sequence>
<dbReference type="InterPro" id="IPR038718">
    <property type="entry name" value="SNF2-like_sf"/>
</dbReference>
<dbReference type="Gene3D" id="3.40.50.10810">
    <property type="entry name" value="Tandem AAA-ATPase domain"/>
    <property type="match status" value="1"/>
</dbReference>
<dbReference type="GO" id="GO:0016787">
    <property type="term" value="F:hydrolase activity"/>
    <property type="evidence" value="ECO:0007669"/>
    <property type="project" value="UniProtKB-KW"/>
</dbReference>
<evidence type="ECO:0000259" key="5">
    <source>
        <dbReference type="PROSITE" id="PS51192"/>
    </source>
</evidence>
<dbReference type="AlphaFoldDB" id="A0A0A1TQV9"/>
<dbReference type="EMBL" id="CDHN01000005">
    <property type="protein sequence ID" value="CEJ93517.1"/>
    <property type="molecule type" value="Genomic_DNA"/>
</dbReference>
<keyword evidence="8" id="KW-1185">Reference proteome</keyword>
<dbReference type="SUPFAM" id="SSF52540">
    <property type="entry name" value="P-loop containing nucleoside triphosphate hydrolases"/>
    <property type="match status" value="2"/>
</dbReference>
<dbReference type="GO" id="GO:0008094">
    <property type="term" value="F:ATP-dependent activity, acting on DNA"/>
    <property type="evidence" value="ECO:0007669"/>
    <property type="project" value="TreeGrafter"/>
</dbReference>
<dbReference type="GO" id="GO:0006281">
    <property type="term" value="P:DNA repair"/>
    <property type="evidence" value="ECO:0007669"/>
    <property type="project" value="TreeGrafter"/>
</dbReference>
<dbReference type="InterPro" id="IPR001650">
    <property type="entry name" value="Helicase_C-like"/>
</dbReference>
<dbReference type="Pfam" id="PF00176">
    <property type="entry name" value="SNF2-rel_dom"/>
    <property type="match status" value="1"/>
</dbReference>
<dbReference type="GO" id="GO:0005524">
    <property type="term" value="F:ATP binding"/>
    <property type="evidence" value="ECO:0007669"/>
    <property type="project" value="UniProtKB-KW"/>
</dbReference>
<dbReference type="Proteomes" id="UP000039046">
    <property type="component" value="Unassembled WGS sequence"/>
</dbReference>
<keyword evidence="3" id="KW-0067">ATP-binding</keyword>
<dbReference type="SMART" id="SM00490">
    <property type="entry name" value="HELICc"/>
    <property type="match status" value="1"/>
</dbReference>
<keyword evidence="1" id="KW-0547">Nucleotide-binding</keyword>
<proteinExistence type="predicted"/>
<dbReference type="SMART" id="SM00487">
    <property type="entry name" value="DEXDc"/>
    <property type="match status" value="1"/>
</dbReference>
<dbReference type="OrthoDB" id="448448at2759"/>
<name>A0A0A1TQV9_9HYPO</name>
<dbReference type="PROSITE" id="PS51194">
    <property type="entry name" value="HELICASE_CTER"/>
    <property type="match status" value="1"/>
</dbReference>
<dbReference type="GO" id="GO:0005634">
    <property type="term" value="C:nucleus"/>
    <property type="evidence" value="ECO:0007669"/>
    <property type="project" value="TreeGrafter"/>
</dbReference>
<organism evidence="7 8">
    <name type="scientific">[Torrubiella] hemipterigena</name>
    <dbReference type="NCBI Taxonomy" id="1531966"/>
    <lineage>
        <taxon>Eukaryota</taxon>
        <taxon>Fungi</taxon>
        <taxon>Dikarya</taxon>
        <taxon>Ascomycota</taxon>
        <taxon>Pezizomycotina</taxon>
        <taxon>Sordariomycetes</taxon>
        <taxon>Hypocreomycetidae</taxon>
        <taxon>Hypocreales</taxon>
        <taxon>Clavicipitaceae</taxon>
        <taxon>Clavicipitaceae incertae sedis</taxon>
        <taxon>'Torrubiella' clade</taxon>
    </lineage>
</organism>
<protein>
    <submittedName>
        <fullName evidence="7">Uncharacterized protein</fullName>
    </submittedName>
</protein>
<feature type="region of interest" description="Disordered" evidence="4">
    <location>
        <begin position="26"/>
        <end position="45"/>
    </location>
</feature>
<evidence type="ECO:0000256" key="3">
    <source>
        <dbReference type="ARBA" id="ARBA00022840"/>
    </source>
</evidence>
<dbReference type="InterPro" id="IPR014001">
    <property type="entry name" value="Helicase_ATP-bd"/>
</dbReference>
<keyword evidence="2" id="KW-0378">Hydrolase</keyword>
<evidence type="ECO:0000256" key="2">
    <source>
        <dbReference type="ARBA" id="ARBA00022801"/>
    </source>
</evidence>
<dbReference type="STRING" id="1531966.A0A0A1TQV9"/>
<reference evidence="7 8" key="1">
    <citation type="journal article" date="2015" name="Genome Announc.">
        <title>Draft Genome Sequence and Gene Annotation of the Entomopathogenic Fungus Verticillium hemipterigenum.</title>
        <authorList>
            <person name="Horn F."/>
            <person name="Habel A."/>
            <person name="Scharf D.H."/>
            <person name="Dworschak J."/>
            <person name="Brakhage A.A."/>
            <person name="Guthke R."/>
            <person name="Hertweck C."/>
            <person name="Linde J."/>
        </authorList>
    </citation>
    <scope>NUCLEOTIDE SEQUENCE [LARGE SCALE GENOMIC DNA]</scope>
</reference>
<dbReference type="HOGENOM" id="CLU_000315_2_7_1"/>
<dbReference type="PANTHER" id="PTHR45626">
    <property type="entry name" value="TRANSCRIPTION TERMINATION FACTOR 2-RELATED"/>
    <property type="match status" value="1"/>
</dbReference>
<dbReference type="InterPro" id="IPR027417">
    <property type="entry name" value="P-loop_NTPase"/>
</dbReference>
<dbReference type="CDD" id="cd18008">
    <property type="entry name" value="DEXDc_SHPRH-like"/>
    <property type="match status" value="1"/>
</dbReference>
<feature type="compositionally biased region" description="Polar residues" evidence="4">
    <location>
        <begin position="733"/>
        <end position="742"/>
    </location>
</feature>
<evidence type="ECO:0000313" key="7">
    <source>
        <dbReference type="EMBL" id="CEJ93517.1"/>
    </source>
</evidence>
<dbReference type="Pfam" id="PF00271">
    <property type="entry name" value="Helicase_C"/>
    <property type="match status" value="1"/>
</dbReference>
<evidence type="ECO:0000313" key="8">
    <source>
        <dbReference type="Proteomes" id="UP000039046"/>
    </source>
</evidence>
<dbReference type="InterPro" id="IPR050628">
    <property type="entry name" value="SNF2_RAD54_helicase_TF"/>
</dbReference>
<dbReference type="PANTHER" id="PTHR45626:SF52">
    <property type="entry name" value="SINGLE-STRANDED DNA-DEPENDENT ATPASE (EUROFUNG)"/>
    <property type="match status" value="1"/>
</dbReference>
<dbReference type="CDD" id="cd18793">
    <property type="entry name" value="SF2_C_SNF"/>
    <property type="match status" value="1"/>
</dbReference>
<evidence type="ECO:0000259" key="6">
    <source>
        <dbReference type="PROSITE" id="PS51194"/>
    </source>
</evidence>
<dbReference type="Gene3D" id="3.40.50.300">
    <property type="entry name" value="P-loop containing nucleotide triphosphate hydrolases"/>
    <property type="match status" value="1"/>
</dbReference>
<gene>
    <name evidence="7" type="ORF">VHEMI09098</name>
</gene>
<dbReference type="InterPro" id="IPR000330">
    <property type="entry name" value="SNF2_N"/>
</dbReference>
<evidence type="ECO:0000256" key="1">
    <source>
        <dbReference type="ARBA" id="ARBA00022741"/>
    </source>
</evidence>
<dbReference type="InterPro" id="IPR049730">
    <property type="entry name" value="SNF2/RAD54-like_C"/>
</dbReference>
<dbReference type="PROSITE" id="PS51192">
    <property type="entry name" value="HELICASE_ATP_BIND_1"/>
    <property type="match status" value="1"/>
</dbReference>
<feature type="domain" description="Helicase C-terminal" evidence="6">
    <location>
        <begin position="780"/>
        <end position="932"/>
    </location>
</feature>
<evidence type="ECO:0000256" key="4">
    <source>
        <dbReference type="SAM" id="MobiDB-lite"/>
    </source>
</evidence>